<feature type="DNA-binding region" description="H-T-H motif" evidence="2">
    <location>
        <begin position="98"/>
        <end position="117"/>
    </location>
</feature>
<dbReference type="EMBL" id="JACICC010000009">
    <property type="protein sequence ID" value="MBB3810975.1"/>
    <property type="molecule type" value="Genomic_DNA"/>
</dbReference>
<dbReference type="GO" id="GO:0003700">
    <property type="term" value="F:DNA-binding transcription factor activity"/>
    <property type="evidence" value="ECO:0007669"/>
    <property type="project" value="TreeGrafter"/>
</dbReference>
<dbReference type="InterPro" id="IPR001647">
    <property type="entry name" value="HTH_TetR"/>
</dbReference>
<dbReference type="PRINTS" id="PR00455">
    <property type="entry name" value="HTHTETR"/>
</dbReference>
<reference evidence="4 5" key="1">
    <citation type="submission" date="2020-08" db="EMBL/GenBank/DDBJ databases">
        <title>Genomic Encyclopedia of Type Strains, Phase IV (KMG-IV): sequencing the most valuable type-strain genomes for metagenomic binning, comparative biology and taxonomic classification.</title>
        <authorList>
            <person name="Goeker M."/>
        </authorList>
    </citation>
    <scope>NUCLEOTIDE SEQUENCE [LARGE SCALE GENOMIC DNA]</scope>
    <source>
        <strain evidence="4 5">DSM 28760</strain>
    </source>
</reference>
<protein>
    <submittedName>
        <fullName evidence="4">AcrR family transcriptional regulator</fullName>
    </submittedName>
</protein>
<dbReference type="Gene3D" id="1.10.10.60">
    <property type="entry name" value="Homeodomain-like"/>
    <property type="match status" value="1"/>
</dbReference>
<gene>
    <name evidence="4" type="ORF">FHS81_003085</name>
</gene>
<dbReference type="SUPFAM" id="SSF48498">
    <property type="entry name" value="Tetracyclin repressor-like, C-terminal domain"/>
    <property type="match status" value="1"/>
</dbReference>
<dbReference type="Proteomes" id="UP000537592">
    <property type="component" value="Unassembled WGS sequence"/>
</dbReference>
<keyword evidence="5" id="KW-1185">Reference proteome</keyword>
<evidence type="ECO:0000259" key="3">
    <source>
        <dbReference type="PROSITE" id="PS50977"/>
    </source>
</evidence>
<accession>A0A7W5Z6X9</accession>
<dbReference type="Gene3D" id="1.10.357.10">
    <property type="entry name" value="Tetracycline Repressor, domain 2"/>
    <property type="match status" value="1"/>
</dbReference>
<dbReference type="PANTHER" id="PTHR30055">
    <property type="entry name" value="HTH-TYPE TRANSCRIPTIONAL REGULATOR RUTR"/>
    <property type="match status" value="1"/>
</dbReference>
<dbReference type="InterPro" id="IPR041490">
    <property type="entry name" value="KstR2_TetR_C"/>
</dbReference>
<dbReference type="InterPro" id="IPR009057">
    <property type="entry name" value="Homeodomain-like_sf"/>
</dbReference>
<name>A0A7W5Z6X9_9HYPH</name>
<dbReference type="Pfam" id="PF00440">
    <property type="entry name" value="TetR_N"/>
    <property type="match status" value="1"/>
</dbReference>
<evidence type="ECO:0000313" key="5">
    <source>
        <dbReference type="Proteomes" id="UP000537592"/>
    </source>
</evidence>
<evidence type="ECO:0000256" key="1">
    <source>
        <dbReference type="ARBA" id="ARBA00023125"/>
    </source>
</evidence>
<dbReference type="PROSITE" id="PS50977">
    <property type="entry name" value="HTH_TETR_2"/>
    <property type="match status" value="1"/>
</dbReference>
<evidence type="ECO:0000313" key="4">
    <source>
        <dbReference type="EMBL" id="MBB3810975.1"/>
    </source>
</evidence>
<feature type="domain" description="HTH tetR-type" evidence="3">
    <location>
        <begin position="75"/>
        <end position="135"/>
    </location>
</feature>
<dbReference type="AlphaFoldDB" id="A0A7W5Z6X9"/>
<evidence type="ECO:0000256" key="2">
    <source>
        <dbReference type="PROSITE-ProRule" id="PRU00335"/>
    </source>
</evidence>
<dbReference type="PANTHER" id="PTHR30055:SF226">
    <property type="entry name" value="HTH-TYPE TRANSCRIPTIONAL REGULATOR PKSA"/>
    <property type="match status" value="1"/>
</dbReference>
<organism evidence="4 5">
    <name type="scientific">Pseudochelatococcus contaminans</name>
    <dbReference type="NCBI Taxonomy" id="1538103"/>
    <lineage>
        <taxon>Bacteria</taxon>
        <taxon>Pseudomonadati</taxon>
        <taxon>Pseudomonadota</taxon>
        <taxon>Alphaproteobacteria</taxon>
        <taxon>Hyphomicrobiales</taxon>
        <taxon>Chelatococcaceae</taxon>
        <taxon>Pseudochelatococcus</taxon>
    </lineage>
</organism>
<proteinExistence type="predicted"/>
<dbReference type="GO" id="GO:0000976">
    <property type="term" value="F:transcription cis-regulatory region binding"/>
    <property type="evidence" value="ECO:0007669"/>
    <property type="project" value="TreeGrafter"/>
</dbReference>
<dbReference type="InterPro" id="IPR050109">
    <property type="entry name" value="HTH-type_TetR-like_transc_reg"/>
</dbReference>
<dbReference type="InterPro" id="IPR036271">
    <property type="entry name" value="Tet_transcr_reg_TetR-rel_C_sf"/>
</dbReference>
<dbReference type="Pfam" id="PF17932">
    <property type="entry name" value="TetR_C_24"/>
    <property type="match status" value="1"/>
</dbReference>
<keyword evidence="1 2" id="KW-0238">DNA-binding</keyword>
<dbReference type="SUPFAM" id="SSF46689">
    <property type="entry name" value="Homeodomain-like"/>
    <property type="match status" value="1"/>
</dbReference>
<sequence>MTLSILYQTIVTIGKLNLYRHDAGEVRLVKRCRSALRAAGLQVKREARTRMKDAGGGVSTLRDSLAAAMVGGELSERHCEILEAAAGLFAERGYAATSVRDIGEKVGLLGGSLYHYIKSKEALFVRIHDMALQVAGDRIATAMAGKTDPWERLEAACVTMLEIQLDPHSLTMPLMNDFASAPPEIRERLVAKRDAFEAIFRELIPGLPLDPALDRGVYRLLLLTLLNNVSSWYRQGGMSPEDIGRQIVRIFRHDVKEKEGVERVSPAR</sequence>
<comment type="caution">
    <text evidence="4">The sequence shown here is derived from an EMBL/GenBank/DDBJ whole genome shotgun (WGS) entry which is preliminary data.</text>
</comment>